<evidence type="ECO:0000259" key="4">
    <source>
        <dbReference type="PROSITE" id="PS50054"/>
    </source>
</evidence>
<dbReference type="PANTHER" id="PTHR47550">
    <property type="entry name" value="DUAL SPECIFICITY PROTEIN PHOSPHATASE PPS1"/>
    <property type="match status" value="1"/>
</dbReference>
<dbReference type="InterPro" id="IPR016130">
    <property type="entry name" value="Tyr_Pase_AS"/>
</dbReference>
<feature type="compositionally biased region" description="Polar residues" evidence="3">
    <location>
        <begin position="734"/>
        <end position="752"/>
    </location>
</feature>
<reference evidence="6 7" key="1">
    <citation type="journal article" date="2020" name="ISME J.">
        <title>Uncovering the hidden diversity of litter-decomposition mechanisms in mushroom-forming fungi.</title>
        <authorList>
            <person name="Floudas D."/>
            <person name="Bentzer J."/>
            <person name="Ahren D."/>
            <person name="Johansson T."/>
            <person name="Persson P."/>
            <person name="Tunlid A."/>
        </authorList>
    </citation>
    <scope>NUCLEOTIDE SEQUENCE [LARGE SCALE GENOMIC DNA]</scope>
    <source>
        <strain evidence="6 7">CBS 291.85</strain>
    </source>
</reference>
<keyword evidence="1" id="KW-0378">Hydrolase</keyword>
<feature type="region of interest" description="Disordered" evidence="3">
    <location>
        <begin position="531"/>
        <end position="551"/>
    </location>
</feature>
<accession>A0A8H5FU26</accession>
<dbReference type="Gene3D" id="3.90.190.10">
    <property type="entry name" value="Protein tyrosine phosphatase superfamily"/>
    <property type="match status" value="1"/>
</dbReference>
<name>A0A8H5FU26_9AGAR</name>
<dbReference type="InterPro" id="IPR047949">
    <property type="entry name" value="PPS1_DSP"/>
</dbReference>
<dbReference type="OrthoDB" id="273181at2759"/>
<feature type="compositionally biased region" description="Pro residues" evidence="3">
    <location>
        <begin position="418"/>
        <end position="427"/>
    </location>
</feature>
<dbReference type="PANTHER" id="PTHR47550:SF1">
    <property type="entry name" value="DUAL SPECIFICITY PROTEIN PHOSPHATASE PPS1"/>
    <property type="match status" value="1"/>
</dbReference>
<dbReference type="GO" id="GO:0008138">
    <property type="term" value="F:protein tyrosine/serine/threonine phosphatase activity"/>
    <property type="evidence" value="ECO:0007669"/>
    <property type="project" value="InterPro"/>
</dbReference>
<dbReference type="InterPro" id="IPR020422">
    <property type="entry name" value="TYR_PHOSPHATASE_DUAL_dom"/>
</dbReference>
<dbReference type="InterPro" id="IPR000387">
    <property type="entry name" value="Tyr_Pase_dom"/>
</dbReference>
<feature type="compositionally biased region" description="Polar residues" evidence="3">
    <location>
        <begin position="384"/>
        <end position="395"/>
    </location>
</feature>
<dbReference type="Pfam" id="PF00782">
    <property type="entry name" value="DSPc"/>
    <property type="match status" value="1"/>
</dbReference>
<evidence type="ECO:0000256" key="1">
    <source>
        <dbReference type="ARBA" id="ARBA00022801"/>
    </source>
</evidence>
<evidence type="ECO:0000313" key="7">
    <source>
        <dbReference type="Proteomes" id="UP000559256"/>
    </source>
</evidence>
<evidence type="ECO:0000256" key="2">
    <source>
        <dbReference type="ARBA" id="ARBA00022912"/>
    </source>
</evidence>
<dbReference type="Proteomes" id="UP000559256">
    <property type="component" value="Unassembled WGS sequence"/>
</dbReference>
<dbReference type="SUPFAM" id="SSF52799">
    <property type="entry name" value="(Phosphotyrosine protein) phosphatases II"/>
    <property type="match status" value="1"/>
</dbReference>
<evidence type="ECO:0008006" key="8">
    <source>
        <dbReference type="Google" id="ProtNLM"/>
    </source>
</evidence>
<feature type="compositionally biased region" description="Low complexity" evidence="3">
    <location>
        <begin position="137"/>
        <end position="166"/>
    </location>
</feature>
<dbReference type="AlphaFoldDB" id="A0A8H5FU26"/>
<evidence type="ECO:0000259" key="5">
    <source>
        <dbReference type="PROSITE" id="PS50056"/>
    </source>
</evidence>
<dbReference type="PROSITE" id="PS50056">
    <property type="entry name" value="TYR_PHOSPHATASE_2"/>
    <property type="match status" value="1"/>
</dbReference>
<evidence type="ECO:0000256" key="3">
    <source>
        <dbReference type="SAM" id="MobiDB-lite"/>
    </source>
</evidence>
<feature type="region of interest" description="Disordered" evidence="3">
    <location>
        <begin position="731"/>
        <end position="762"/>
    </location>
</feature>
<feature type="region of interest" description="Disordered" evidence="3">
    <location>
        <begin position="371"/>
        <end position="462"/>
    </location>
</feature>
<dbReference type="PROSITE" id="PS50054">
    <property type="entry name" value="TYR_PHOSPHATASE_DUAL"/>
    <property type="match status" value="1"/>
</dbReference>
<dbReference type="GO" id="GO:0005634">
    <property type="term" value="C:nucleus"/>
    <property type="evidence" value="ECO:0007669"/>
    <property type="project" value="GOC"/>
</dbReference>
<keyword evidence="2" id="KW-0904">Protein phosphatase</keyword>
<dbReference type="SMART" id="SM00195">
    <property type="entry name" value="DSPc"/>
    <property type="match status" value="1"/>
</dbReference>
<dbReference type="InterPro" id="IPR000340">
    <property type="entry name" value="Dual-sp_phosphatase_cat-dom"/>
</dbReference>
<organism evidence="6 7">
    <name type="scientific">Tetrapyrgos nigripes</name>
    <dbReference type="NCBI Taxonomy" id="182062"/>
    <lineage>
        <taxon>Eukaryota</taxon>
        <taxon>Fungi</taxon>
        <taxon>Dikarya</taxon>
        <taxon>Basidiomycota</taxon>
        <taxon>Agaricomycotina</taxon>
        <taxon>Agaricomycetes</taxon>
        <taxon>Agaricomycetidae</taxon>
        <taxon>Agaricales</taxon>
        <taxon>Marasmiineae</taxon>
        <taxon>Marasmiaceae</taxon>
        <taxon>Tetrapyrgos</taxon>
    </lineage>
</organism>
<dbReference type="InterPro" id="IPR029021">
    <property type="entry name" value="Prot-tyrosine_phosphatase-like"/>
</dbReference>
<feature type="domain" description="Tyrosine specific protein phosphatases" evidence="5">
    <location>
        <begin position="785"/>
        <end position="861"/>
    </location>
</feature>
<dbReference type="EMBL" id="JAACJM010000079">
    <property type="protein sequence ID" value="KAF5349750.1"/>
    <property type="molecule type" value="Genomic_DNA"/>
</dbReference>
<feature type="region of interest" description="Disordered" evidence="3">
    <location>
        <begin position="127"/>
        <end position="172"/>
    </location>
</feature>
<dbReference type="CDD" id="cd14516">
    <property type="entry name" value="DSP_fungal_PPS1"/>
    <property type="match status" value="1"/>
</dbReference>
<gene>
    <name evidence="6" type="ORF">D9758_010199</name>
</gene>
<evidence type="ECO:0000313" key="6">
    <source>
        <dbReference type="EMBL" id="KAF5349750.1"/>
    </source>
</evidence>
<keyword evidence="7" id="KW-1185">Reference proteome</keyword>
<proteinExistence type="predicted"/>
<dbReference type="PROSITE" id="PS00383">
    <property type="entry name" value="TYR_PHOSPHATASE_1"/>
    <property type="match status" value="1"/>
</dbReference>
<comment type="caution">
    <text evidence="6">The sequence shown here is derived from an EMBL/GenBank/DDBJ whole genome shotgun (WGS) entry which is preliminary data.</text>
</comment>
<sequence length="910" mass="100879">MARSDEGVGDDDTLTLEESELPLKYNVFLLDATADDMRRELSHLIVRPCAVGEVPGSLGVPQGTGGFNSRDQDDVVMSDPDDNSFGHGVSYATSTDRLPPNTVDLAQREKDEMRDLTRASEIISLFPDQHPLHPDCSGSSSSASTSSTSSSPVGSLVFGSSGSDEGLLLDDDDEVDIGTTKKVLGSHDGTEWELEYDTLVGGTNPASMARDVYSGIDFGRLLRKEKSGDGKEAGREKKGKMKMGMSDFEMTYVRPGGNAPVDGYGYDICIECHDQAPFPSLAHLKAAEQKVALLEATWKQRVENEREKLVDMRTRGKDDIGELADILPRDQLHIPTLKRCLYHCPYARITLPADVFISAEPVRMHVTDPVNVVKDPKHPGPNDHATSGHSNSETSPKGRRWSSVTSLMASFSSFPLTSQPPPPPSPVSIPSSSRHRSFTNPAPPPFPPKHRSSSPNSTRTRQWSRPLKVLVYSSDGYTESSLTALCLLMGFKSLDLPHAYLELQVNKRRSFFVYQMDLGLLRRVEEYMLEEKKREKEKRDREERERKEREREWEGRYSFMNGSGHLAYSSLFNGGKGGYGFGTHINPHTTWSRASNFTASGDDRKAYRSQVSKSVSFAHPPSETMERGTTRAAAIPISSSLPTLPSSVLDNSMAGKRVQRPRARTSPWLPSLYGGDHQNWFNDPRFDGSFPSRVLPFLYLGNLNHASNVYMLQALGITHVVSVGECALIPPPSSMQSGTGRTHGSNNSTSSRHYIPGKSSDHQGSLWIEEQAGRIKVLDIQGVCDDGIDTLEPQLEPVCDWIDEARQEGGQVLVHCRVGVSRSATVTIAYVMKHLSLPLVDAYLIVRSRRLSVLIQPNMRLLYNLLGWEIKLAKERAGDDERKLRHELSSALTWPYLAKEVHALNEKYLN</sequence>
<feature type="domain" description="Tyrosine-protein phosphatase" evidence="4">
    <location>
        <begin position="690"/>
        <end position="874"/>
    </location>
</feature>
<dbReference type="GO" id="GO:0033260">
    <property type="term" value="P:nuclear DNA replication"/>
    <property type="evidence" value="ECO:0007669"/>
    <property type="project" value="InterPro"/>
</dbReference>
<dbReference type="InterPro" id="IPR053239">
    <property type="entry name" value="Dual_spec_PTase"/>
</dbReference>
<protein>
    <recommendedName>
        <fullName evidence="8">Protein-tyrosine-phosphatase</fullName>
    </recommendedName>
</protein>